<sequence length="256" mass="29295">MPDLRLVLQCLKGKVTYHGQVDSDVILTERGRHENPRPETEDDLTGDALKQYEADIEAMNLILISIPNDIYNSVDACQTAREMWLRVERLMQGTALTVVDRETRFNNEFDHFTAEPGESLVSVHNHFAQLMNGLKRNKIDLPYDDLFDYLQQYEKIVIASRVKKLEKTHDPLVLVAHTSSSRSSHVYYATHPSSVVDYDDEYQGKTFQNDPEDSLTSAMMLLARAITTQRYSTLTNNRIRSSSNTRNKAVVQADRV</sequence>
<protein>
    <submittedName>
        <fullName evidence="1">Uncharacterized protein</fullName>
    </submittedName>
</protein>
<reference evidence="1" key="1">
    <citation type="journal article" date="2022" name="Int. J. Mol. Sci.">
        <title>Draft Genome of Tanacetum Coccineum: Genomic Comparison of Closely Related Tanacetum-Family Plants.</title>
        <authorList>
            <person name="Yamashiro T."/>
            <person name="Shiraishi A."/>
            <person name="Nakayama K."/>
            <person name="Satake H."/>
        </authorList>
    </citation>
    <scope>NUCLEOTIDE SEQUENCE</scope>
</reference>
<dbReference type="Proteomes" id="UP001151760">
    <property type="component" value="Unassembled WGS sequence"/>
</dbReference>
<comment type="caution">
    <text evidence="1">The sequence shown here is derived from an EMBL/GenBank/DDBJ whole genome shotgun (WGS) entry which is preliminary data.</text>
</comment>
<evidence type="ECO:0000313" key="2">
    <source>
        <dbReference type="Proteomes" id="UP001151760"/>
    </source>
</evidence>
<name>A0ABQ5CWL2_9ASTR</name>
<evidence type="ECO:0000313" key="1">
    <source>
        <dbReference type="EMBL" id="GJT28944.1"/>
    </source>
</evidence>
<feature type="non-terminal residue" evidence="1">
    <location>
        <position position="256"/>
    </location>
</feature>
<dbReference type="EMBL" id="BQNB010014502">
    <property type="protein sequence ID" value="GJT28944.1"/>
    <property type="molecule type" value="Genomic_DNA"/>
</dbReference>
<organism evidence="1 2">
    <name type="scientific">Tanacetum coccineum</name>
    <dbReference type="NCBI Taxonomy" id="301880"/>
    <lineage>
        <taxon>Eukaryota</taxon>
        <taxon>Viridiplantae</taxon>
        <taxon>Streptophyta</taxon>
        <taxon>Embryophyta</taxon>
        <taxon>Tracheophyta</taxon>
        <taxon>Spermatophyta</taxon>
        <taxon>Magnoliopsida</taxon>
        <taxon>eudicotyledons</taxon>
        <taxon>Gunneridae</taxon>
        <taxon>Pentapetalae</taxon>
        <taxon>asterids</taxon>
        <taxon>campanulids</taxon>
        <taxon>Asterales</taxon>
        <taxon>Asteraceae</taxon>
        <taxon>Asteroideae</taxon>
        <taxon>Anthemideae</taxon>
        <taxon>Anthemidinae</taxon>
        <taxon>Tanacetum</taxon>
    </lineage>
</organism>
<keyword evidence="2" id="KW-1185">Reference proteome</keyword>
<accession>A0ABQ5CWL2</accession>
<dbReference type="Pfam" id="PF14223">
    <property type="entry name" value="Retrotran_gag_2"/>
    <property type="match status" value="1"/>
</dbReference>
<proteinExistence type="predicted"/>
<gene>
    <name evidence="1" type="ORF">Tco_0909219</name>
</gene>
<reference evidence="1" key="2">
    <citation type="submission" date="2022-01" db="EMBL/GenBank/DDBJ databases">
        <authorList>
            <person name="Yamashiro T."/>
            <person name="Shiraishi A."/>
            <person name="Satake H."/>
            <person name="Nakayama K."/>
        </authorList>
    </citation>
    <scope>NUCLEOTIDE SEQUENCE</scope>
</reference>